<comment type="caution">
    <text evidence="1">The sequence shown here is derived from an EMBL/GenBank/DDBJ whole genome shotgun (WGS) entry which is preliminary data.</text>
</comment>
<dbReference type="EMBL" id="NRRV01000023">
    <property type="protein sequence ID" value="MBK1631217.1"/>
    <property type="molecule type" value="Genomic_DNA"/>
</dbReference>
<sequence length="69" mass="7589">MRRHPAAVLATAGEEAVATLDEDKPAAYLISAQAFEELLERLDDAELADTVRQRHWEIGQAVDTTLDAL</sequence>
<gene>
    <name evidence="1" type="ORF">CKO31_10800</name>
</gene>
<dbReference type="Proteomes" id="UP000748752">
    <property type="component" value="Unassembled WGS sequence"/>
</dbReference>
<name>A0ABS1CH22_9GAMM</name>
<keyword evidence="2" id="KW-1185">Reference proteome</keyword>
<accession>A0ABS1CH22</accession>
<proteinExistence type="predicted"/>
<evidence type="ECO:0000313" key="1">
    <source>
        <dbReference type="EMBL" id="MBK1631217.1"/>
    </source>
</evidence>
<reference evidence="1 2" key="1">
    <citation type="journal article" date="2020" name="Microorganisms">
        <title>Osmotic Adaptation and Compatible Solute Biosynthesis of Phototrophic Bacteria as Revealed from Genome Analyses.</title>
        <authorList>
            <person name="Imhoff J.F."/>
            <person name="Rahn T."/>
            <person name="Kunzel S."/>
            <person name="Keller A."/>
            <person name="Neulinger S.C."/>
        </authorList>
    </citation>
    <scope>NUCLEOTIDE SEQUENCE [LARGE SCALE GENOMIC DNA]</scope>
    <source>
        <strain evidence="1 2">DSM 6210</strain>
    </source>
</reference>
<evidence type="ECO:0000313" key="2">
    <source>
        <dbReference type="Proteomes" id="UP000748752"/>
    </source>
</evidence>
<organism evidence="1 2">
    <name type="scientific">Thiohalocapsa halophila</name>
    <dbReference type="NCBI Taxonomy" id="69359"/>
    <lineage>
        <taxon>Bacteria</taxon>
        <taxon>Pseudomonadati</taxon>
        <taxon>Pseudomonadota</taxon>
        <taxon>Gammaproteobacteria</taxon>
        <taxon>Chromatiales</taxon>
        <taxon>Chromatiaceae</taxon>
        <taxon>Thiohalocapsa</taxon>
    </lineage>
</organism>
<protein>
    <submittedName>
        <fullName evidence="1">Prevent-host-death protein</fullName>
    </submittedName>
</protein>